<keyword evidence="2" id="KW-1185">Reference proteome</keyword>
<dbReference type="EMBL" id="VIWO01000001">
    <property type="protein sequence ID" value="TWF45138.1"/>
    <property type="molecule type" value="Genomic_DNA"/>
</dbReference>
<dbReference type="SUPFAM" id="SSF48452">
    <property type="entry name" value="TPR-like"/>
    <property type="match status" value="1"/>
</dbReference>
<evidence type="ECO:0000313" key="1">
    <source>
        <dbReference type="EMBL" id="TWF45138.1"/>
    </source>
</evidence>
<evidence type="ECO:0000313" key="2">
    <source>
        <dbReference type="Proteomes" id="UP000320811"/>
    </source>
</evidence>
<gene>
    <name evidence="1" type="ORF">FHW36_1011064</name>
</gene>
<organism evidence="1 2">
    <name type="scientific">Chitinophaga polysaccharea</name>
    <dbReference type="NCBI Taxonomy" id="1293035"/>
    <lineage>
        <taxon>Bacteria</taxon>
        <taxon>Pseudomonadati</taxon>
        <taxon>Bacteroidota</taxon>
        <taxon>Chitinophagia</taxon>
        <taxon>Chitinophagales</taxon>
        <taxon>Chitinophagaceae</taxon>
        <taxon>Chitinophaga</taxon>
    </lineage>
</organism>
<comment type="caution">
    <text evidence="1">The sequence shown here is derived from an EMBL/GenBank/DDBJ whole genome shotgun (WGS) entry which is preliminary data.</text>
</comment>
<dbReference type="PROSITE" id="PS51257">
    <property type="entry name" value="PROKAR_LIPOPROTEIN"/>
    <property type="match status" value="1"/>
</dbReference>
<dbReference type="Pfam" id="PF12771">
    <property type="entry name" value="SusD-like_2"/>
    <property type="match status" value="1"/>
</dbReference>
<dbReference type="InterPro" id="IPR011990">
    <property type="entry name" value="TPR-like_helical_dom_sf"/>
</dbReference>
<dbReference type="AlphaFoldDB" id="A0A561Q461"/>
<dbReference type="OrthoDB" id="614457at2"/>
<dbReference type="RefSeq" id="WP_145663307.1">
    <property type="nucleotide sequence ID" value="NZ_VIWO01000001.1"/>
</dbReference>
<reference evidence="1 2" key="1">
    <citation type="submission" date="2019-06" db="EMBL/GenBank/DDBJ databases">
        <title>Sorghum-associated microbial communities from plants grown in Nebraska, USA.</title>
        <authorList>
            <person name="Schachtman D."/>
        </authorList>
    </citation>
    <scope>NUCLEOTIDE SEQUENCE [LARGE SCALE GENOMIC DNA]</scope>
    <source>
        <strain evidence="1 2">1209</strain>
    </source>
</reference>
<protein>
    <submittedName>
        <fullName evidence="1">SusD-like starch-binding protein associating with outer membrane</fullName>
    </submittedName>
</protein>
<dbReference type="Gene3D" id="1.25.40.390">
    <property type="match status" value="1"/>
</dbReference>
<accession>A0A561Q461</accession>
<name>A0A561Q461_9BACT</name>
<dbReference type="InterPro" id="IPR041662">
    <property type="entry name" value="SusD-like_2"/>
</dbReference>
<dbReference type="Proteomes" id="UP000320811">
    <property type="component" value="Unassembled WGS sequence"/>
</dbReference>
<sequence>MKKTNIISTLSLSVLLIFTGGCKKFLDVNTDPNNAVDVPANLLLPGAETGLTYALGNTLAINGGIWAQYWTQNPTSNQYNSLDQYVPAQGDFDNVWLNLQVDALENLQKVVEKGNATKQKEYVALATILKVYAFQLTTDLWGDVPYSQTLQGDAVTRILFPKYDAQSDIYDGLVKMIDTARNMIDVNDAVNPGPDDLIYGGKMDKWLRFANTLKLKIGLRLAKKDAARAANIVKSLQGAEFIRPGESAMQNFNATGGQQNPLYGAIAGPVLDKTQNLVASSTAFNFFNENNDPRIFAFYGPAPNGNFSSIPQGSFGNPPTTIVSPPTAITGGDANDPQSAFAPVRVMTDYEANFLQAEATVRGWLTGTPADSFYNRGVRYNFAAFQVDGYGDYIVQDGVKYPSTGTDAQKLEAIITQKWAAMCGTQNIEAWTEWRRTGFPSFFIVSQGSIIGANRMPGIFLYPSSEMTRNVNAPKTNHFVYDKVWWAQ</sequence>
<proteinExistence type="predicted"/>